<proteinExistence type="predicted"/>
<organism evidence="1">
    <name type="scientific">bioreactor metagenome</name>
    <dbReference type="NCBI Taxonomy" id="1076179"/>
    <lineage>
        <taxon>unclassified sequences</taxon>
        <taxon>metagenomes</taxon>
        <taxon>ecological metagenomes</taxon>
    </lineage>
</organism>
<protein>
    <submittedName>
        <fullName evidence="1">Uncharacterized protein</fullName>
    </submittedName>
</protein>
<evidence type="ECO:0000313" key="1">
    <source>
        <dbReference type="EMBL" id="MPN62901.1"/>
    </source>
</evidence>
<comment type="caution">
    <text evidence="1">The sequence shown here is derived from an EMBL/GenBank/DDBJ whole genome shotgun (WGS) entry which is preliminary data.</text>
</comment>
<name>A0A645JH08_9ZZZZ</name>
<gene>
    <name evidence="1" type="ORF">SDC9_210654</name>
</gene>
<reference evidence="1" key="1">
    <citation type="submission" date="2019-08" db="EMBL/GenBank/DDBJ databases">
        <authorList>
            <person name="Kucharzyk K."/>
            <person name="Murdoch R.W."/>
            <person name="Higgins S."/>
            <person name="Loffler F."/>
        </authorList>
    </citation>
    <scope>NUCLEOTIDE SEQUENCE</scope>
</reference>
<dbReference type="EMBL" id="VSSQ01141583">
    <property type="protein sequence ID" value="MPN62901.1"/>
    <property type="molecule type" value="Genomic_DNA"/>
</dbReference>
<sequence length="76" mass="8832">MQVIYQILKVVFPVFTDDVIGNDVFYFGGNGTNSGHHIFCLVSTIQIWSKYGDQVFFRMIFFNQFFWLHVCVLGVS</sequence>
<dbReference type="AlphaFoldDB" id="A0A645JH08"/>
<accession>A0A645JH08</accession>